<organism evidence="16 17">
    <name type="scientific">Thamnocephalis sphaerospora</name>
    <dbReference type="NCBI Taxonomy" id="78915"/>
    <lineage>
        <taxon>Eukaryota</taxon>
        <taxon>Fungi</taxon>
        <taxon>Fungi incertae sedis</taxon>
        <taxon>Zoopagomycota</taxon>
        <taxon>Zoopagomycotina</taxon>
        <taxon>Zoopagomycetes</taxon>
        <taxon>Zoopagales</taxon>
        <taxon>Sigmoideomycetaceae</taxon>
        <taxon>Thamnocephalis</taxon>
    </lineage>
</organism>
<evidence type="ECO:0000256" key="6">
    <source>
        <dbReference type="ARBA" id="ARBA00022679"/>
    </source>
</evidence>
<dbReference type="InterPro" id="IPR002060">
    <property type="entry name" value="Squ/phyt_synthse"/>
</dbReference>
<dbReference type="STRING" id="78915.A0A4P9XTY1"/>
<keyword evidence="7" id="KW-0812">Transmembrane</keyword>
<evidence type="ECO:0000256" key="9">
    <source>
        <dbReference type="ARBA" id="ARBA00022989"/>
    </source>
</evidence>
<dbReference type="SFLD" id="SFLDS00005">
    <property type="entry name" value="Isoprenoid_Synthase_Type_I"/>
    <property type="match status" value="1"/>
</dbReference>
<accession>A0A4P9XTY1</accession>
<keyword evidence="11" id="KW-0443">Lipid metabolism</keyword>
<comment type="function">
    <text evidence="15">Catalyzes the condensation of 2 farnesyl pyrophosphate (FPP) moieties to form squalene.</text>
</comment>
<comment type="cofactor">
    <cofactor evidence="1 15">
        <name>Mg(2+)</name>
        <dbReference type="ChEBI" id="CHEBI:18420"/>
    </cofactor>
</comment>
<evidence type="ECO:0000256" key="1">
    <source>
        <dbReference type="ARBA" id="ARBA00001946"/>
    </source>
</evidence>
<name>A0A4P9XTY1_9FUNG</name>
<dbReference type="Pfam" id="PF00494">
    <property type="entry name" value="SQS_PSY"/>
    <property type="match status" value="1"/>
</dbReference>
<dbReference type="InterPro" id="IPR019845">
    <property type="entry name" value="Squalene/phytoene_synthase_CS"/>
</dbReference>
<dbReference type="PROSITE" id="PS01044">
    <property type="entry name" value="SQUALEN_PHYTOEN_SYN_1"/>
    <property type="match status" value="1"/>
</dbReference>
<comment type="similarity">
    <text evidence="3 15">Belongs to the phytoene/squalene synthase family.</text>
</comment>
<dbReference type="Proteomes" id="UP000271241">
    <property type="component" value="Unassembled WGS sequence"/>
</dbReference>
<comment type="catalytic activity">
    <reaction evidence="15">
        <text>2 (2E,6E)-farnesyl diphosphate + NADPH + H(+) = squalene + 2 diphosphate + NADP(+)</text>
        <dbReference type="Rhea" id="RHEA:32295"/>
        <dbReference type="ChEBI" id="CHEBI:15378"/>
        <dbReference type="ChEBI" id="CHEBI:15440"/>
        <dbReference type="ChEBI" id="CHEBI:33019"/>
        <dbReference type="ChEBI" id="CHEBI:57783"/>
        <dbReference type="ChEBI" id="CHEBI:58349"/>
        <dbReference type="ChEBI" id="CHEBI:175763"/>
        <dbReference type="EC" id="2.5.1.21"/>
    </reaction>
</comment>
<dbReference type="EMBL" id="KZ992497">
    <property type="protein sequence ID" value="RKP09657.1"/>
    <property type="molecule type" value="Genomic_DNA"/>
</dbReference>
<dbReference type="InterPro" id="IPR006449">
    <property type="entry name" value="Squal_synth-like"/>
</dbReference>
<dbReference type="FunFam" id="1.10.600.10:FF:000003">
    <property type="entry name" value="Farnesyl-diphosphate farnesyltransferase 1"/>
    <property type="match status" value="1"/>
</dbReference>
<evidence type="ECO:0000256" key="15">
    <source>
        <dbReference type="RuleBase" id="RU368088"/>
    </source>
</evidence>
<evidence type="ECO:0000256" key="3">
    <source>
        <dbReference type="ARBA" id="ARBA00006251"/>
    </source>
</evidence>
<dbReference type="GO" id="GO:0051996">
    <property type="term" value="F:squalene synthase [NAD(P)H] activity"/>
    <property type="evidence" value="ECO:0007669"/>
    <property type="project" value="UniProtKB-UniRule"/>
</dbReference>
<evidence type="ECO:0000256" key="14">
    <source>
        <dbReference type="ARBA" id="ARBA00023221"/>
    </source>
</evidence>
<evidence type="ECO:0000256" key="8">
    <source>
        <dbReference type="ARBA" id="ARBA00022955"/>
    </source>
</evidence>
<dbReference type="SFLD" id="SFLDG01018">
    <property type="entry name" value="Squalene/Phytoene_Synthase_Lik"/>
    <property type="match status" value="1"/>
</dbReference>
<dbReference type="InterPro" id="IPR044844">
    <property type="entry name" value="Trans_IPPS_euk-type"/>
</dbReference>
<evidence type="ECO:0000256" key="11">
    <source>
        <dbReference type="ARBA" id="ARBA00023098"/>
    </source>
</evidence>
<dbReference type="Gene3D" id="1.10.600.10">
    <property type="entry name" value="Farnesyl Diphosphate Synthase"/>
    <property type="match status" value="1"/>
</dbReference>
<dbReference type="OrthoDB" id="431150at2759"/>
<keyword evidence="10" id="KW-0756">Sterol biosynthesis</keyword>
<dbReference type="AlphaFoldDB" id="A0A4P9XTY1"/>
<evidence type="ECO:0000256" key="5">
    <source>
        <dbReference type="ARBA" id="ARBA00022516"/>
    </source>
</evidence>
<keyword evidence="14" id="KW-0753">Steroid metabolism</keyword>
<reference evidence="17" key="1">
    <citation type="journal article" date="2018" name="Nat. Microbiol.">
        <title>Leveraging single-cell genomics to expand the fungal tree of life.</title>
        <authorList>
            <person name="Ahrendt S.R."/>
            <person name="Quandt C.A."/>
            <person name="Ciobanu D."/>
            <person name="Clum A."/>
            <person name="Salamov A."/>
            <person name="Andreopoulos B."/>
            <person name="Cheng J.F."/>
            <person name="Woyke T."/>
            <person name="Pelin A."/>
            <person name="Henrissat B."/>
            <person name="Reynolds N.K."/>
            <person name="Benny G.L."/>
            <person name="Smith M.E."/>
            <person name="James T.Y."/>
            <person name="Grigoriev I.V."/>
        </authorList>
    </citation>
    <scope>NUCLEOTIDE SEQUENCE [LARGE SCALE GENOMIC DNA]</scope>
    <source>
        <strain evidence="17">RSA 1356</strain>
    </source>
</reference>
<dbReference type="GO" id="GO:0005789">
    <property type="term" value="C:endoplasmic reticulum membrane"/>
    <property type="evidence" value="ECO:0007669"/>
    <property type="project" value="TreeGrafter"/>
</dbReference>
<dbReference type="CDD" id="cd00683">
    <property type="entry name" value="Trans_IPPS_HH"/>
    <property type="match status" value="1"/>
</dbReference>
<keyword evidence="8" id="KW-0752">Steroid biosynthesis</keyword>
<dbReference type="EC" id="2.5.1.21" evidence="4 15"/>
<evidence type="ECO:0000313" key="16">
    <source>
        <dbReference type="EMBL" id="RKP09657.1"/>
    </source>
</evidence>
<dbReference type="InterPro" id="IPR033904">
    <property type="entry name" value="Trans_IPPS_HH"/>
</dbReference>
<evidence type="ECO:0000256" key="12">
    <source>
        <dbReference type="ARBA" id="ARBA00023136"/>
    </source>
</evidence>
<gene>
    <name evidence="16" type="ORF">THASP1DRAFT_28542</name>
</gene>
<evidence type="ECO:0000256" key="10">
    <source>
        <dbReference type="ARBA" id="ARBA00023011"/>
    </source>
</evidence>
<proteinExistence type="inferred from homology"/>
<comment type="catalytic activity">
    <reaction evidence="15">
        <text>2 (2E,6E)-farnesyl diphosphate + NADH + H(+) = squalene + 2 diphosphate + NAD(+)</text>
        <dbReference type="Rhea" id="RHEA:32299"/>
        <dbReference type="ChEBI" id="CHEBI:15378"/>
        <dbReference type="ChEBI" id="CHEBI:15440"/>
        <dbReference type="ChEBI" id="CHEBI:33019"/>
        <dbReference type="ChEBI" id="CHEBI:57540"/>
        <dbReference type="ChEBI" id="CHEBI:57945"/>
        <dbReference type="ChEBI" id="CHEBI:175763"/>
        <dbReference type="EC" id="2.5.1.21"/>
    </reaction>
</comment>
<dbReference type="PROSITE" id="PS01045">
    <property type="entry name" value="SQUALEN_PHYTOEN_SYN_2"/>
    <property type="match status" value="1"/>
</dbReference>
<dbReference type="PANTHER" id="PTHR11626">
    <property type="entry name" value="FARNESYL-DIPHOSPHATE FARNESYLTRANSFERASE"/>
    <property type="match status" value="1"/>
</dbReference>
<dbReference type="GO" id="GO:0006696">
    <property type="term" value="P:ergosterol biosynthetic process"/>
    <property type="evidence" value="ECO:0007669"/>
    <property type="project" value="TreeGrafter"/>
</dbReference>
<dbReference type="PANTHER" id="PTHR11626:SF2">
    <property type="entry name" value="SQUALENE SYNTHASE"/>
    <property type="match status" value="1"/>
</dbReference>
<comment type="subcellular location">
    <subcellularLocation>
        <location evidence="2">Membrane</location>
    </subcellularLocation>
</comment>
<sequence>MGAFMNSISHPSELFAMLEYKLVRPAAVENPAVDANGKTASEARFRSYDYLNRTSRSFAAVIKELDEELMDPVCLFYVILRGLDTVEDDMTLPLDLKVAQLRSFHEDIYKEGWTFTKSGPNEKDRDLLVHFNYVIEHFLSINPVYQTVIADITRRMGYGMAEFCTRRVATVEDYNLYCHYVAGLVGVGLSKLFAASKLEGEVFSQMDDLSNSMGLFLQKTNIIRDFLEDHLEGRLFWPREIWSEYCNDPEELCADQNLDKALACLNHMCMNALEHIPDAIEYMSRIRNQSVFNFCAIPQVMAISTITLVFNNPEVFKRNVKIRKGLACKLIMEAQNVDVVRAIFLEFLNEMARKNNNARDPNYVRISTLIAQVRWRLHTRPALDSPASSERLRLPLGMLNTPAQVELPTAWARVPSYLLHHVLARRCGPTSSLGLRLTDVTKTKLAPDGHWKRPASGLDTWANVLSSVAIGATAFLAARYITVGELL</sequence>
<evidence type="ECO:0000256" key="2">
    <source>
        <dbReference type="ARBA" id="ARBA00004370"/>
    </source>
</evidence>
<keyword evidence="13" id="KW-1207">Sterol metabolism</keyword>
<dbReference type="UniPathway" id="UPA00767">
    <property type="reaction ID" value="UER00751"/>
</dbReference>
<protein>
    <recommendedName>
        <fullName evidence="4 15">Squalene synthase</fullName>
        <shortName evidence="15">SQS</shortName>
        <shortName evidence="15">SS</shortName>
        <ecNumber evidence="4 15">2.5.1.21</ecNumber>
    </recommendedName>
</protein>
<dbReference type="NCBIfam" id="TIGR01559">
    <property type="entry name" value="squal_synth"/>
    <property type="match status" value="1"/>
</dbReference>
<dbReference type="InterPro" id="IPR008949">
    <property type="entry name" value="Isoprenoid_synthase_dom_sf"/>
</dbReference>
<comment type="pathway">
    <text evidence="15">Terpene metabolism; lanosterol biosynthesis; lanosterol from farnesyl diphosphate: step 1/3.</text>
</comment>
<dbReference type="SUPFAM" id="SSF48576">
    <property type="entry name" value="Terpenoid synthases"/>
    <property type="match status" value="1"/>
</dbReference>
<evidence type="ECO:0000256" key="13">
    <source>
        <dbReference type="ARBA" id="ARBA00023166"/>
    </source>
</evidence>
<evidence type="ECO:0000256" key="4">
    <source>
        <dbReference type="ARBA" id="ARBA00012373"/>
    </source>
</evidence>
<keyword evidence="12" id="KW-0472">Membrane</keyword>
<keyword evidence="17" id="KW-1185">Reference proteome</keyword>
<evidence type="ECO:0000256" key="7">
    <source>
        <dbReference type="ARBA" id="ARBA00022692"/>
    </source>
</evidence>
<keyword evidence="5" id="KW-0444">Lipid biosynthesis</keyword>
<keyword evidence="6 15" id="KW-0808">Transferase</keyword>
<dbReference type="GO" id="GO:0045338">
    <property type="term" value="P:farnesyl diphosphate metabolic process"/>
    <property type="evidence" value="ECO:0007669"/>
    <property type="project" value="InterPro"/>
</dbReference>
<dbReference type="GO" id="GO:0055056">
    <property type="term" value="F:D-glucose transmembrane transporter activity"/>
    <property type="evidence" value="ECO:0007669"/>
    <property type="project" value="UniProtKB-UniRule"/>
</dbReference>
<keyword evidence="9" id="KW-1133">Transmembrane helix</keyword>
<evidence type="ECO:0000313" key="17">
    <source>
        <dbReference type="Proteomes" id="UP000271241"/>
    </source>
</evidence>